<organism evidence="2 3">
    <name type="scientific">Capillimicrobium parvum</name>
    <dbReference type="NCBI Taxonomy" id="2884022"/>
    <lineage>
        <taxon>Bacteria</taxon>
        <taxon>Bacillati</taxon>
        <taxon>Actinomycetota</taxon>
        <taxon>Thermoleophilia</taxon>
        <taxon>Solirubrobacterales</taxon>
        <taxon>Capillimicrobiaceae</taxon>
        <taxon>Capillimicrobium</taxon>
    </lineage>
</organism>
<evidence type="ECO:0008006" key="4">
    <source>
        <dbReference type="Google" id="ProtNLM"/>
    </source>
</evidence>
<dbReference type="SUPFAM" id="SSF55298">
    <property type="entry name" value="YjgF-like"/>
    <property type="match status" value="1"/>
</dbReference>
<keyword evidence="3" id="KW-1185">Reference proteome</keyword>
<dbReference type="GO" id="GO:0019239">
    <property type="term" value="F:deaminase activity"/>
    <property type="evidence" value="ECO:0007669"/>
    <property type="project" value="TreeGrafter"/>
</dbReference>
<evidence type="ECO:0000313" key="3">
    <source>
        <dbReference type="Proteomes" id="UP001162834"/>
    </source>
</evidence>
<dbReference type="InterPro" id="IPR006175">
    <property type="entry name" value="YjgF/YER057c/UK114"/>
</dbReference>
<dbReference type="Pfam" id="PF01042">
    <property type="entry name" value="Ribonuc_L-PSP"/>
    <property type="match status" value="1"/>
</dbReference>
<protein>
    <recommendedName>
        <fullName evidence="4">RidA family protein</fullName>
    </recommendedName>
</protein>
<proteinExistence type="inferred from homology"/>
<dbReference type="PANTHER" id="PTHR11803:SF58">
    <property type="entry name" value="PROTEIN HMF1-RELATED"/>
    <property type="match status" value="1"/>
</dbReference>
<dbReference type="EMBL" id="CP087164">
    <property type="protein sequence ID" value="UGS34485.1"/>
    <property type="molecule type" value="Genomic_DNA"/>
</dbReference>
<dbReference type="GO" id="GO:0005829">
    <property type="term" value="C:cytosol"/>
    <property type="evidence" value="ECO:0007669"/>
    <property type="project" value="TreeGrafter"/>
</dbReference>
<dbReference type="KEGG" id="sbae:DSM104329_00863"/>
<gene>
    <name evidence="2" type="ORF">DSM104329_00863</name>
</gene>
<comment type="similarity">
    <text evidence="1">Belongs to the RutC family.</text>
</comment>
<accession>A0A9E7BYQ5</accession>
<dbReference type="InterPro" id="IPR035959">
    <property type="entry name" value="RutC-like_sf"/>
</dbReference>
<sequence>MTASSPSVRRRRPRAALATLCEAARMSASDRFVPGQMDWFSGAARGGGLVFLAGHVGADGEGGGADAPFATQVTRALDHFEHTLANAGLGFSALLKVNVYLADIADFAEFNEIYLARHPAPRPARTTVQTPLAQGWRFEIDGVAVDER</sequence>
<evidence type="ECO:0000256" key="1">
    <source>
        <dbReference type="ARBA" id="ARBA00010552"/>
    </source>
</evidence>
<reference evidence="2" key="1">
    <citation type="journal article" date="2022" name="Int. J. Syst. Evol. Microbiol.">
        <title>Pseudomonas aegrilactucae sp. nov. and Pseudomonas morbosilactucae sp. nov., pathogens causing bacterial rot of lettuce in Japan.</title>
        <authorList>
            <person name="Sawada H."/>
            <person name="Fujikawa T."/>
            <person name="Satou M."/>
        </authorList>
    </citation>
    <scope>NUCLEOTIDE SEQUENCE</scope>
    <source>
        <strain evidence="2">0166_1</strain>
    </source>
</reference>
<dbReference type="Proteomes" id="UP001162834">
    <property type="component" value="Chromosome"/>
</dbReference>
<dbReference type="PANTHER" id="PTHR11803">
    <property type="entry name" value="2-IMINOBUTANOATE/2-IMINOPROPANOATE DEAMINASE RIDA"/>
    <property type="match status" value="1"/>
</dbReference>
<name>A0A9E7BYQ5_9ACTN</name>
<dbReference type="Gene3D" id="3.30.1330.40">
    <property type="entry name" value="RutC-like"/>
    <property type="match status" value="1"/>
</dbReference>
<dbReference type="AlphaFoldDB" id="A0A9E7BYQ5"/>
<dbReference type="CDD" id="cd00448">
    <property type="entry name" value="YjgF_YER057c_UK114_family"/>
    <property type="match status" value="1"/>
</dbReference>
<evidence type="ECO:0000313" key="2">
    <source>
        <dbReference type="EMBL" id="UGS34485.1"/>
    </source>
</evidence>